<proteinExistence type="inferred from homology"/>
<keyword evidence="6 7" id="KW-0030">Aminoacyl-tRNA synthetase</keyword>
<evidence type="ECO:0000256" key="4">
    <source>
        <dbReference type="ARBA" id="ARBA00022840"/>
    </source>
</evidence>
<name>A0A2R7YAZ5_9CREN</name>
<comment type="subcellular location">
    <subcellularLocation>
        <location evidence="7">Cytoplasm</location>
    </subcellularLocation>
</comment>
<evidence type="ECO:0000256" key="3">
    <source>
        <dbReference type="ARBA" id="ARBA00022741"/>
    </source>
</evidence>
<feature type="binding site" evidence="7">
    <location>
        <position position="437"/>
    </location>
    <ligand>
        <name>L-aspartate</name>
        <dbReference type="ChEBI" id="CHEBI:29991"/>
    </ligand>
</feature>
<dbReference type="InterPro" id="IPR004365">
    <property type="entry name" value="NA-bd_OB_tRNA"/>
</dbReference>
<dbReference type="Gene3D" id="3.30.1360.30">
    <property type="entry name" value="GAD-like domain"/>
    <property type="match status" value="1"/>
</dbReference>
<feature type="binding site" evidence="7">
    <location>
        <position position="176"/>
    </location>
    <ligand>
        <name>L-aspartate</name>
        <dbReference type="ChEBI" id="CHEBI:29991"/>
    </ligand>
</feature>
<evidence type="ECO:0000259" key="8">
    <source>
        <dbReference type="PROSITE" id="PS50862"/>
    </source>
</evidence>
<dbReference type="PROSITE" id="PS50862">
    <property type="entry name" value="AA_TRNA_LIGASE_II"/>
    <property type="match status" value="1"/>
</dbReference>
<evidence type="ECO:0000256" key="7">
    <source>
        <dbReference type="HAMAP-Rule" id="MF_00044"/>
    </source>
</evidence>
<dbReference type="GO" id="GO:0006422">
    <property type="term" value="P:aspartyl-tRNA aminoacylation"/>
    <property type="evidence" value="ECO:0007669"/>
    <property type="project" value="UniProtKB-UniRule"/>
</dbReference>
<comment type="subunit">
    <text evidence="7">Homodimer.</text>
</comment>
<dbReference type="InterPro" id="IPR004524">
    <property type="entry name" value="Asp-tRNA-ligase_1"/>
</dbReference>
<dbReference type="InterPro" id="IPR047090">
    <property type="entry name" value="AspRS_core"/>
</dbReference>
<keyword evidence="4 7" id="KW-0067">ATP-binding</keyword>
<feature type="binding site" evidence="7">
    <location>
        <position position="231"/>
    </location>
    <ligand>
        <name>ATP</name>
        <dbReference type="ChEBI" id="CHEBI:30616"/>
    </ligand>
</feature>
<reference evidence="9 10" key="1">
    <citation type="journal article" date="2018" name="Syst. Appl. Microbiol.">
        <title>A new symbiotic nanoarchaeote (Candidatus Nanoclepta minutus) and its host (Zestosphaera tikiterensis gen. nov., sp. nov.) from a New Zealand hot spring.</title>
        <authorList>
            <person name="St John E."/>
            <person name="Liu Y."/>
            <person name="Podar M."/>
            <person name="Stott M.B."/>
            <person name="Meneghin J."/>
            <person name="Chen Z."/>
            <person name="Lagutin K."/>
            <person name="Mitchell K."/>
            <person name="Reysenbach A.L."/>
        </authorList>
    </citation>
    <scope>NUCLEOTIDE SEQUENCE [LARGE SCALE GENOMIC DNA]</scope>
    <source>
        <strain evidence="9">NZ3</strain>
    </source>
</reference>
<feature type="binding site" evidence="7">
    <location>
        <position position="478"/>
    </location>
    <ligand>
        <name>L-aspartate</name>
        <dbReference type="ChEBI" id="CHEBI:29991"/>
    </ligand>
</feature>
<dbReference type="InterPro" id="IPR012340">
    <property type="entry name" value="NA-bd_OB-fold"/>
</dbReference>
<dbReference type="Proteomes" id="UP000244093">
    <property type="component" value="Unassembled WGS sequence"/>
</dbReference>
<protein>
    <recommendedName>
        <fullName evidence="7">Aspartate--tRNA ligase</fullName>
        <ecNumber evidence="7">6.1.1.12</ecNumber>
    </recommendedName>
    <alternativeName>
        <fullName evidence="7">Aspartyl-tRNA synthetase</fullName>
        <shortName evidence="7">AspRS</shortName>
    </alternativeName>
</protein>
<dbReference type="InterPro" id="IPR002312">
    <property type="entry name" value="Asp/Asn-tRNA-synth_IIb"/>
</dbReference>
<dbReference type="NCBIfam" id="TIGR00459">
    <property type="entry name" value="aspS_bact"/>
    <property type="match status" value="1"/>
</dbReference>
<evidence type="ECO:0000256" key="1">
    <source>
        <dbReference type="ARBA" id="ARBA00006303"/>
    </source>
</evidence>
<dbReference type="GO" id="GO:0005524">
    <property type="term" value="F:ATP binding"/>
    <property type="evidence" value="ECO:0007669"/>
    <property type="project" value="UniProtKB-UniRule"/>
</dbReference>
<keyword evidence="7" id="KW-0963">Cytoplasm</keyword>
<dbReference type="Gene3D" id="3.30.930.10">
    <property type="entry name" value="Bira Bifunctional Protein, Domain 2"/>
    <property type="match status" value="1"/>
</dbReference>
<dbReference type="CDD" id="cd04317">
    <property type="entry name" value="EcAspRS_like_N"/>
    <property type="match status" value="1"/>
</dbReference>
<keyword evidence="2 7" id="KW-0436">Ligase</keyword>
<feature type="binding site" evidence="7">
    <location>
        <position position="471"/>
    </location>
    <ligand>
        <name>ATP</name>
        <dbReference type="ChEBI" id="CHEBI:30616"/>
    </ligand>
</feature>
<feature type="domain" description="Aminoacyl-transfer RNA synthetases class-II family profile" evidence="8">
    <location>
        <begin position="143"/>
        <end position="544"/>
    </location>
</feature>
<dbReference type="AlphaFoldDB" id="A0A2R7YAZ5"/>
<evidence type="ECO:0000256" key="5">
    <source>
        <dbReference type="ARBA" id="ARBA00022917"/>
    </source>
</evidence>
<organism evidence="9 10">
    <name type="scientific">Zestosphaera tikiterensis</name>
    <dbReference type="NCBI Taxonomy" id="1973259"/>
    <lineage>
        <taxon>Archaea</taxon>
        <taxon>Thermoproteota</taxon>
        <taxon>Thermoprotei</taxon>
        <taxon>Desulfurococcales</taxon>
        <taxon>Desulfurococcaceae</taxon>
        <taxon>Zestosphaera</taxon>
    </lineage>
</organism>
<gene>
    <name evidence="7" type="primary">aspS</name>
    <name evidence="9" type="ORF">B7O98_00310</name>
</gene>
<dbReference type="HAMAP" id="MF_00044">
    <property type="entry name" value="Asp_tRNA_synth_type1"/>
    <property type="match status" value="1"/>
</dbReference>
<evidence type="ECO:0000256" key="2">
    <source>
        <dbReference type="ARBA" id="ARBA00022598"/>
    </source>
</evidence>
<dbReference type="InterPro" id="IPR045864">
    <property type="entry name" value="aa-tRNA-synth_II/BPL/LPL"/>
</dbReference>
<dbReference type="InterPro" id="IPR006195">
    <property type="entry name" value="aa-tRNA-synth_II"/>
</dbReference>
<evidence type="ECO:0000313" key="9">
    <source>
        <dbReference type="EMBL" id="PUA34052.1"/>
    </source>
</evidence>
<dbReference type="GO" id="GO:0004815">
    <property type="term" value="F:aspartate-tRNA ligase activity"/>
    <property type="evidence" value="ECO:0007669"/>
    <property type="project" value="UniProtKB-UniRule"/>
</dbReference>
<dbReference type="InterPro" id="IPR047089">
    <property type="entry name" value="Asp-tRNA-ligase_1_N"/>
</dbReference>
<dbReference type="Pfam" id="PF00152">
    <property type="entry name" value="tRNA-synt_2"/>
    <property type="match status" value="1"/>
</dbReference>
<dbReference type="GO" id="GO:0005737">
    <property type="term" value="C:cytoplasm"/>
    <property type="evidence" value="ECO:0007669"/>
    <property type="project" value="UniProtKB-SubCell"/>
</dbReference>
<dbReference type="EC" id="6.1.1.12" evidence="7"/>
<comment type="catalytic activity">
    <reaction evidence="7">
        <text>tRNA(Asp) + L-aspartate + ATP = L-aspartyl-tRNA(Asp) + AMP + diphosphate</text>
        <dbReference type="Rhea" id="RHEA:19649"/>
        <dbReference type="Rhea" id="RHEA-COMP:9660"/>
        <dbReference type="Rhea" id="RHEA-COMP:9678"/>
        <dbReference type="ChEBI" id="CHEBI:29991"/>
        <dbReference type="ChEBI" id="CHEBI:30616"/>
        <dbReference type="ChEBI" id="CHEBI:33019"/>
        <dbReference type="ChEBI" id="CHEBI:78442"/>
        <dbReference type="ChEBI" id="CHEBI:78516"/>
        <dbReference type="ChEBI" id="CHEBI:456215"/>
        <dbReference type="EC" id="6.1.1.12"/>
    </reaction>
</comment>
<comment type="caution">
    <text evidence="9">The sequence shown here is derived from an EMBL/GenBank/DDBJ whole genome shotgun (WGS) entry which is preliminary data.</text>
</comment>
<dbReference type="SUPFAM" id="SSF55681">
    <property type="entry name" value="Class II aaRS and biotin synthetases"/>
    <property type="match status" value="1"/>
</dbReference>
<evidence type="ECO:0000256" key="6">
    <source>
        <dbReference type="ARBA" id="ARBA00023146"/>
    </source>
</evidence>
<dbReference type="InterPro" id="IPR004115">
    <property type="entry name" value="GAD-like_sf"/>
</dbReference>
<dbReference type="SUPFAM" id="SSF50249">
    <property type="entry name" value="Nucleic acid-binding proteins"/>
    <property type="match status" value="1"/>
</dbReference>
<dbReference type="Gene3D" id="2.40.50.140">
    <property type="entry name" value="Nucleic acid-binding proteins"/>
    <property type="match status" value="1"/>
</dbReference>
<accession>A0A2R7YAZ5</accession>
<comment type="similarity">
    <text evidence="1 7">Belongs to the class-II aminoacyl-tRNA synthetase family. Type 1 subfamily.</text>
</comment>
<comment type="caution">
    <text evidence="7">Lacks conserved residue(s) required for the propagation of feature annotation.</text>
</comment>
<keyword evidence="3 7" id="KW-0547">Nucleotide-binding</keyword>
<feature type="binding site" evidence="7">
    <location>
        <begin position="523"/>
        <end position="526"/>
    </location>
    <ligand>
        <name>ATP</name>
        <dbReference type="ChEBI" id="CHEBI:30616"/>
    </ligand>
</feature>
<dbReference type="NCBIfam" id="NF001750">
    <property type="entry name" value="PRK00476.1"/>
    <property type="match status" value="1"/>
</dbReference>
<dbReference type="Pfam" id="PF01336">
    <property type="entry name" value="tRNA_anti-codon"/>
    <property type="match status" value="1"/>
</dbReference>
<dbReference type="InterPro" id="IPR004364">
    <property type="entry name" value="Aa-tRNA-synt_II"/>
</dbReference>
<dbReference type="PANTHER" id="PTHR22594">
    <property type="entry name" value="ASPARTYL/LYSYL-TRNA SYNTHETASE"/>
    <property type="match status" value="1"/>
</dbReference>
<dbReference type="GO" id="GO:0003676">
    <property type="term" value="F:nucleic acid binding"/>
    <property type="evidence" value="ECO:0007669"/>
    <property type="project" value="InterPro"/>
</dbReference>
<dbReference type="PANTHER" id="PTHR22594:SF5">
    <property type="entry name" value="ASPARTATE--TRNA LIGASE, MITOCHONDRIAL"/>
    <property type="match status" value="1"/>
</dbReference>
<comment type="function">
    <text evidence="7">Catalyzes the attachment of L-aspartate to tRNA(Asp) in a two-step reaction: L-aspartate is first activated by ATP to form Asp-AMP and then transferred to the acceptor end of tRNA(Asp).</text>
</comment>
<evidence type="ECO:0000313" key="10">
    <source>
        <dbReference type="Proteomes" id="UP000244093"/>
    </source>
</evidence>
<sequence>MKRTHWCGELRREHVGLEVVVNGWVHALRKVGRIVFLVVRDRSGLVQAVVTPKNPNYSLVSELSLESVVAIKGVVRLRPPNQVNPEMPTGEIEIDVKEVQVLNPAKPLPLPIFDKELMKTTSETFRLKYRYLDLRRFEMLRNLTVRAKFITALREFFNANGFIEVETPYLARSTPEGARDFLVPSRLYPGKFYSLTQSPQLFKQLLMIAGFERYYQVARCFRDEDPRADRQPEFTQFDVEMSFVTAEDVMNIVEEAMRYAFKKVFNVDLENPFPKIKYREAMDKYGIDKPDLRFELFLETVTEHVRGLIPLREGDVARALRFNFSEELTKNVEGLIKEIIPSDGKVKYVYVLRGSNDVVTNEVGLAGDLIKVFNLGIGEGLVVTSGEYIKASEAIGNLRNSLGKLLGLADKNTYKFAWVVDFPLFELDEEGRLTSMHHPFTSPKLEEIPKLDTNPLEVTAQAYDLILNGYEVGGGSIRINKRELQEKILAILGLSKDEMLDRYGFLLEALEYGAPPHGGIALGLDRLVAIALGYDNIREVIAFPKTKEMTDPMTGAPSKPPEEYLREIKWIKVLTD</sequence>
<feature type="binding site" evidence="7">
    <location>
        <begin position="222"/>
        <end position="224"/>
    </location>
    <ligand>
        <name>ATP</name>
        <dbReference type="ChEBI" id="CHEBI:30616"/>
    </ligand>
</feature>
<dbReference type="CDD" id="cd00777">
    <property type="entry name" value="AspRS_core"/>
    <property type="match status" value="1"/>
</dbReference>
<feature type="binding site" evidence="7">
    <location>
        <position position="222"/>
    </location>
    <ligand>
        <name>L-aspartate</name>
        <dbReference type="ChEBI" id="CHEBI:29991"/>
    </ligand>
</feature>
<keyword evidence="5 7" id="KW-0648">Protein biosynthesis</keyword>
<dbReference type="PRINTS" id="PR01042">
    <property type="entry name" value="TRNASYNTHASP"/>
</dbReference>
<feature type="region of interest" description="Aspartate" evidence="7">
    <location>
        <begin position="200"/>
        <end position="203"/>
    </location>
</feature>
<dbReference type="EMBL" id="NBVN01000001">
    <property type="protein sequence ID" value="PUA34052.1"/>
    <property type="molecule type" value="Genomic_DNA"/>
</dbReference>